<gene>
    <name evidence="2" type="ORF">QBC34DRAFT_402932</name>
</gene>
<proteinExistence type="predicted"/>
<keyword evidence="3" id="KW-1185">Reference proteome</keyword>
<dbReference type="AlphaFoldDB" id="A0AAV9GVM3"/>
<feature type="transmembrane region" description="Helical" evidence="1">
    <location>
        <begin position="46"/>
        <end position="64"/>
    </location>
</feature>
<dbReference type="Proteomes" id="UP001321760">
    <property type="component" value="Unassembled WGS sequence"/>
</dbReference>
<keyword evidence="1" id="KW-0812">Transmembrane</keyword>
<protein>
    <submittedName>
        <fullName evidence="2">Uncharacterized protein</fullName>
    </submittedName>
</protein>
<dbReference type="EMBL" id="MU865932">
    <property type="protein sequence ID" value="KAK4450606.1"/>
    <property type="molecule type" value="Genomic_DNA"/>
</dbReference>
<reference evidence="2" key="1">
    <citation type="journal article" date="2023" name="Mol. Phylogenet. Evol.">
        <title>Genome-scale phylogeny and comparative genomics of the fungal order Sordariales.</title>
        <authorList>
            <person name="Hensen N."/>
            <person name="Bonometti L."/>
            <person name="Westerberg I."/>
            <person name="Brannstrom I.O."/>
            <person name="Guillou S."/>
            <person name="Cros-Aarteil S."/>
            <person name="Calhoun S."/>
            <person name="Haridas S."/>
            <person name="Kuo A."/>
            <person name="Mondo S."/>
            <person name="Pangilinan J."/>
            <person name="Riley R."/>
            <person name="LaButti K."/>
            <person name="Andreopoulos B."/>
            <person name="Lipzen A."/>
            <person name="Chen C."/>
            <person name="Yan M."/>
            <person name="Daum C."/>
            <person name="Ng V."/>
            <person name="Clum A."/>
            <person name="Steindorff A."/>
            <person name="Ohm R.A."/>
            <person name="Martin F."/>
            <person name="Silar P."/>
            <person name="Natvig D.O."/>
            <person name="Lalanne C."/>
            <person name="Gautier V."/>
            <person name="Ament-Velasquez S.L."/>
            <person name="Kruys A."/>
            <person name="Hutchinson M.I."/>
            <person name="Powell A.J."/>
            <person name="Barry K."/>
            <person name="Miller A.N."/>
            <person name="Grigoriev I.V."/>
            <person name="Debuchy R."/>
            <person name="Gladieux P."/>
            <person name="Hiltunen Thoren M."/>
            <person name="Johannesson H."/>
        </authorList>
    </citation>
    <scope>NUCLEOTIDE SEQUENCE</scope>
    <source>
        <strain evidence="2">PSN243</strain>
    </source>
</reference>
<evidence type="ECO:0000256" key="1">
    <source>
        <dbReference type="SAM" id="Phobius"/>
    </source>
</evidence>
<keyword evidence="1" id="KW-1133">Transmembrane helix</keyword>
<organism evidence="2 3">
    <name type="scientific">Podospora aff. communis PSN243</name>
    <dbReference type="NCBI Taxonomy" id="3040156"/>
    <lineage>
        <taxon>Eukaryota</taxon>
        <taxon>Fungi</taxon>
        <taxon>Dikarya</taxon>
        <taxon>Ascomycota</taxon>
        <taxon>Pezizomycotina</taxon>
        <taxon>Sordariomycetes</taxon>
        <taxon>Sordariomycetidae</taxon>
        <taxon>Sordariales</taxon>
        <taxon>Podosporaceae</taxon>
        <taxon>Podospora</taxon>
    </lineage>
</organism>
<feature type="transmembrane region" description="Helical" evidence="1">
    <location>
        <begin position="12"/>
        <end position="40"/>
    </location>
</feature>
<accession>A0AAV9GVM3</accession>
<evidence type="ECO:0000313" key="2">
    <source>
        <dbReference type="EMBL" id="KAK4450606.1"/>
    </source>
</evidence>
<sequence length="160" mass="17124">MRRSGLLGWSLLGWGFLGWGFLGWGLLGRLGWALFLVVIGHDMDDIDLLLFIGLGLVILCLSLSRGARRGGRDPAAMGGLRLSTKRPDGRCLGSLCLGTPDPGTVGLGGSTASPWQGTTGNELEFVVEACRRYLLGLDSDRREQVQVVVVVTVQARSGWA</sequence>
<comment type="caution">
    <text evidence="2">The sequence shown here is derived from an EMBL/GenBank/DDBJ whole genome shotgun (WGS) entry which is preliminary data.</text>
</comment>
<keyword evidence="1" id="KW-0472">Membrane</keyword>
<name>A0AAV9GVM3_9PEZI</name>
<evidence type="ECO:0000313" key="3">
    <source>
        <dbReference type="Proteomes" id="UP001321760"/>
    </source>
</evidence>
<reference evidence="2" key="2">
    <citation type="submission" date="2023-05" db="EMBL/GenBank/DDBJ databases">
        <authorList>
            <consortium name="Lawrence Berkeley National Laboratory"/>
            <person name="Steindorff A."/>
            <person name="Hensen N."/>
            <person name="Bonometti L."/>
            <person name="Westerberg I."/>
            <person name="Brannstrom I.O."/>
            <person name="Guillou S."/>
            <person name="Cros-Aarteil S."/>
            <person name="Calhoun S."/>
            <person name="Haridas S."/>
            <person name="Kuo A."/>
            <person name="Mondo S."/>
            <person name="Pangilinan J."/>
            <person name="Riley R."/>
            <person name="Labutti K."/>
            <person name="Andreopoulos B."/>
            <person name="Lipzen A."/>
            <person name="Chen C."/>
            <person name="Yanf M."/>
            <person name="Daum C."/>
            <person name="Ng V."/>
            <person name="Clum A."/>
            <person name="Ohm R."/>
            <person name="Martin F."/>
            <person name="Silar P."/>
            <person name="Natvig D."/>
            <person name="Lalanne C."/>
            <person name="Gautier V."/>
            <person name="Ament-Velasquez S.L."/>
            <person name="Kruys A."/>
            <person name="Hutchinson M.I."/>
            <person name="Powell A.J."/>
            <person name="Barry K."/>
            <person name="Miller A.N."/>
            <person name="Grigoriev I.V."/>
            <person name="Debuchy R."/>
            <person name="Gladieux P."/>
            <person name="Thoren M.H."/>
            <person name="Johannesson H."/>
        </authorList>
    </citation>
    <scope>NUCLEOTIDE SEQUENCE</scope>
    <source>
        <strain evidence="2">PSN243</strain>
    </source>
</reference>